<keyword evidence="2" id="KW-1185">Reference proteome</keyword>
<organism evidence="1 2">
    <name type="scientific">Novosphingobium umbonatum</name>
    <dbReference type="NCBI Taxonomy" id="1908524"/>
    <lineage>
        <taxon>Bacteria</taxon>
        <taxon>Pseudomonadati</taxon>
        <taxon>Pseudomonadota</taxon>
        <taxon>Alphaproteobacteria</taxon>
        <taxon>Sphingomonadales</taxon>
        <taxon>Sphingomonadaceae</taxon>
        <taxon>Novosphingobium</taxon>
    </lineage>
</organism>
<proteinExistence type="predicted"/>
<comment type="caution">
    <text evidence="1">The sequence shown here is derived from an EMBL/GenBank/DDBJ whole genome shotgun (WGS) entry which is preliminary data.</text>
</comment>
<dbReference type="AlphaFoldDB" id="A0A437N0J7"/>
<dbReference type="EMBL" id="SACO01000015">
    <property type="protein sequence ID" value="RVU03429.1"/>
    <property type="molecule type" value="Genomic_DNA"/>
</dbReference>
<accession>A0A437N0J7</accession>
<reference evidence="1 2" key="1">
    <citation type="submission" date="2019-01" db="EMBL/GenBank/DDBJ databases">
        <authorList>
            <person name="Chen W.-M."/>
        </authorList>
    </citation>
    <scope>NUCLEOTIDE SEQUENCE [LARGE SCALE GENOMIC DNA]</scope>
    <source>
        <strain evidence="1 2">FSY-9</strain>
    </source>
</reference>
<dbReference type="RefSeq" id="WP_127711297.1">
    <property type="nucleotide sequence ID" value="NZ_SACO01000015.1"/>
</dbReference>
<gene>
    <name evidence="1" type="ORF">EOE18_15865</name>
</gene>
<protein>
    <submittedName>
        <fullName evidence="1">Uncharacterized protein</fullName>
    </submittedName>
</protein>
<name>A0A437N0J7_9SPHN</name>
<evidence type="ECO:0000313" key="1">
    <source>
        <dbReference type="EMBL" id="RVU03429.1"/>
    </source>
</evidence>
<evidence type="ECO:0000313" key="2">
    <source>
        <dbReference type="Proteomes" id="UP000282837"/>
    </source>
</evidence>
<sequence>MRIGRNMRKCGKGMVSCKKRTDGRDLNKTLAFPMFKQNPQKHAYQFDTYANTNGAGEKSPAPPSYQRIARLNRHIGDIAPIHEPLMRKQ</sequence>
<dbReference type="Proteomes" id="UP000282837">
    <property type="component" value="Unassembled WGS sequence"/>
</dbReference>